<protein>
    <submittedName>
        <fullName evidence="3">Uncharacterized protein LOC127150555</fullName>
    </submittedName>
</protein>
<gene>
    <name evidence="3" type="primary">LOC127150555</name>
</gene>
<evidence type="ECO:0000256" key="1">
    <source>
        <dbReference type="SAM" id="Coils"/>
    </source>
</evidence>
<evidence type="ECO:0000313" key="3">
    <source>
        <dbReference type="RefSeq" id="XP_050944381.1"/>
    </source>
</evidence>
<keyword evidence="1" id="KW-0175">Coiled coil</keyword>
<dbReference type="GeneID" id="127150555"/>
<dbReference type="InterPro" id="IPR036875">
    <property type="entry name" value="Znf_CCHC_sf"/>
</dbReference>
<organism evidence="2 3">
    <name type="scientific">Cucumis melo</name>
    <name type="common">Muskmelon</name>
    <dbReference type="NCBI Taxonomy" id="3656"/>
    <lineage>
        <taxon>Eukaryota</taxon>
        <taxon>Viridiplantae</taxon>
        <taxon>Streptophyta</taxon>
        <taxon>Embryophyta</taxon>
        <taxon>Tracheophyta</taxon>
        <taxon>Spermatophyta</taxon>
        <taxon>Magnoliopsida</taxon>
        <taxon>eudicotyledons</taxon>
        <taxon>Gunneridae</taxon>
        <taxon>Pentapetalae</taxon>
        <taxon>rosids</taxon>
        <taxon>fabids</taxon>
        <taxon>Cucurbitales</taxon>
        <taxon>Cucurbitaceae</taxon>
        <taxon>Benincaseae</taxon>
        <taxon>Cucumis</taxon>
    </lineage>
</organism>
<proteinExistence type="predicted"/>
<sequence>MKLDELFGSLRTFELHLGHTRNRRKPGLALTSVKEELTEERKMRKNNDDLTESVVLLTKQVAKLKSQLYRKKELEREKRNDLLKSEKNDEGIRCHECERFGHIQSECATFLKRKKKSLVATFSDEEDYSESDDEEVEMALISISTMNDEEAATVGRQAFDQLEPTINKCLTDGSFERKLKEDQEIILQQQERIQCLVEENQSFLSCIVILKDELKKTKNQLEELSKFVKILTNGTKKLDDLLGQGRSVDDKRGLGFAGKKGAIIRTMVFVREGTSQDSPTDCKKGRITEGFSPFAKRLNNRKRRICYFYGKSGHIWSYCYQL</sequence>
<feature type="coiled-coil region" evidence="1">
    <location>
        <begin position="179"/>
        <end position="227"/>
    </location>
</feature>
<dbReference type="SUPFAM" id="SSF57756">
    <property type="entry name" value="Retrovirus zinc finger-like domains"/>
    <property type="match status" value="1"/>
</dbReference>
<evidence type="ECO:0000313" key="2">
    <source>
        <dbReference type="Proteomes" id="UP001652600"/>
    </source>
</evidence>
<keyword evidence="2" id="KW-1185">Reference proteome</keyword>
<name>A0ABM3L2X2_CUCME</name>
<dbReference type="RefSeq" id="XP_050944381.1">
    <property type="nucleotide sequence ID" value="XM_051088424.1"/>
</dbReference>
<reference evidence="3" key="1">
    <citation type="submission" date="2025-08" db="UniProtKB">
        <authorList>
            <consortium name="RefSeq"/>
        </authorList>
    </citation>
    <scope>IDENTIFICATION</scope>
    <source>
        <tissue evidence="3">Stem</tissue>
    </source>
</reference>
<dbReference type="Proteomes" id="UP001652600">
    <property type="component" value="Chromosome 8"/>
</dbReference>
<accession>A0ABM3L2X2</accession>